<dbReference type="CDD" id="cd02440">
    <property type="entry name" value="AdoMet_MTases"/>
    <property type="match status" value="1"/>
</dbReference>
<feature type="region of interest" description="Disordered" evidence="1">
    <location>
        <begin position="191"/>
        <end position="215"/>
    </location>
</feature>
<dbReference type="InterPro" id="IPR013216">
    <property type="entry name" value="Methyltransf_11"/>
</dbReference>
<dbReference type="SUPFAM" id="SSF53335">
    <property type="entry name" value="S-adenosyl-L-methionine-dependent methyltransferases"/>
    <property type="match status" value="1"/>
</dbReference>
<protein>
    <recommendedName>
        <fullName evidence="2">Methyltransferase type 11 domain-containing protein</fullName>
    </recommendedName>
</protein>
<dbReference type="EMBL" id="UINC01059363">
    <property type="protein sequence ID" value="SVB82685.1"/>
    <property type="molecule type" value="Genomic_DNA"/>
</dbReference>
<dbReference type="InterPro" id="IPR029063">
    <property type="entry name" value="SAM-dependent_MTases_sf"/>
</dbReference>
<evidence type="ECO:0000313" key="3">
    <source>
        <dbReference type="EMBL" id="SVB82685.1"/>
    </source>
</evidence>
<dbReference type="PANTHER" id="PTHR43036">
    <property type="entry name" value="OSJNBB0011N17.9 PROTEIN"/>
    <property type="match status" value="1"/>
</dbReference>
<dbReference type="PANTHER" id="PTHR43036:SF2">
    <property type="entry name" value="OS04G0481300 PROTEIN"/>
    <property type="match status" value="1"/>
</dbReference>
<reference evidence="3" key="1">
    <citation type="submission" date="2018-05" db="EMBL/GenBank/DDBJ databases">
        <authorList>
            <person name="Lanie J.A."/>
            <person name="Ng W.-L."/>
            <person name="Kazmierczak K.M."/>
            <person name="Andrzejewski T.M."/>
            <person name="Davidsen T.M."/>
            <person name="Wayne K.J."/>
            <person name="Tettelin H."/>
            <person name="Glass J.I."/>
            <person name="Rusch D."/>
            <person name="Podicherti R."/>
            <person name="Tsui H.-C.T."/>
            <person name="Winkler M.E."/>
        </authorList>
    </citation>
    <scope>NUCLEOTIDE SEQUENCE</scope>
</reference>
<organism evidence="3">
    <name type="scientific">marine metagenome</name>
    <dbReference type="NCBI Taxonomy" id="408172"/>
    <lineage>
        <taxon>unclassified sequences</taxon>
        <taxon>metagenomes</taxon>
        <taxon>ecological metagenomes</taxon>
    </lineage>
</organism>
<feature type="domain" description="Methyltransferase type 11" evidence="2">
    <location>
        <begin position="84"/>
        <end position="147"/>
    </location>
</feature>
<evidence type="ECO:0000256" key="1">
    <source>
        <dbReference type="SAM" id="MobiDB-lite"/>
    </source>
</evidence>
<dbReference type="Gene3D" id="3.40.50.150">
    <property type="entry name" value="Vaccinia Virus protein VP39"/>
    <property type="match status" value="1"/>
</dbReference>
<evidence type="ECO:0000259" key="2">
    <source>
        <dbReference type="Pfam" id="PF08241"/>
    </source>
</evidence>
<name>A0A382H6C7_9ZZZZ</name>
<feature type="non-terminal residue" evidence="3">
    <location>
        <position position="1"/>
    </location>
</feature>
<gene>
    <name evidence="3" type="ORF">METZ01_LOCUS235539</name>
</gene>
<dbReference type="Pfam" id="PF08241">
    <property type="entry name" value="Methyltransf_11"/>
    <property type="match status" value="1"/>
</dbReference>
<accession>A0A382H6C7</accession>
<sequence length="215" mass="23986">RCDTSISYPEGAFQREDDSDDRLFYTNPRLVVHIDQEAIATVSRIFRSFVPTGSSVLDLMSSWRSHWPQEHPKERLVGLGMNAQEMADNPDLDEYLVSDVNLDPALPFEDESFDAVVITVSAQYLTSPVEVFREVNRTLKPGGVFIVTFSNRMFPTKAVRIWRLASDQGRMDIVSSYMESAGNFDNIRGGLANSEESPPSDPLFAVVSNKTGGAE</sequence>
<dbReference type="GO" id="GO:0008757">
    <property type="term" value="F:S-adenosylmethionine-dependent methyltransferase activity"/>
    <property type="evidence" value="ECO:0007669"/>
    <property type="project" value="InterPro"/>
</dbReference>
<proteinExistence type="predicted"/>
<dbReference type="AlphaFoldDB" id="A0A382H6C7"/>